<keyword evidence="6" id="KW-0046">Antibiotic resistance</keyword>
<dbReference type="NCBIfam" id="NF012161">
    <property type="entry name" value="bla_class_D_main"/>
    <property type="match status" value="1"/>
</dbReference>
<evidence type="ECO:0000313" key="8">
    <source>
        <dbReference type="EMBL" id="RDD82216.1"/>
    </source>
</evidence>
<dbReference type="EC" id="3.5.2.6" evidence="3"/>
<proteinExistence type="inferred from homology"/>
<dbReference type="InterPro" id="IPR050515">
    <property type="entry name" value="Beta-lactam/transpept"/>
</dbReference>
<comment type="caution">
    <text evidence="8">The sequence shown here is derived from an EMBL/GenBank/DDBJ whole genome shotgun (WGS) entry which is preliminary data.</text>
</comment>
<feature type="domain" description="Penicillin-binding protein transpeptidase" evidence="7">
    <location>
        <begin position="72"/>
        <end position="279"/>
    </location>
</feature>
<evidence type="ECO:0000256" key="5">
    <source>
        <dbReference type="ARBA" id="ARBA00022801"/>
    </source>
</evidence>
<organism evidence="8 9">
    <name type="scientific">Dyella tabacisoli</name>
    <dbReference type="NCBI Taxonomy" id="2282381"/>
    <lineage>
        <taxon>Bacteria</taxon>
        <taxon>Pseudomonadati</taxon>
        <taxon>Pseudomonadota</taxon>
        <taxon>Gammaproteobacteria</taxon>
        <taxon>Lysobacterales</taxon>
        <taxon>Rhodanobacteraceae</taxon>
        <taxon>Dyella</taxon>
    </lineage>
</organism>
<comment type="catalytic activity">
    <reaction evidence="1">
        <text>a beta-lactam + H2O = a substituted beta-amino acid</text>
        <dbReference type="Rhea" id="RHEA:20401"/>
        <dbReference type="ChEBI" id="CHEBI:15377"/>
        <dbReference type="ChEBI" id="CHEBI:35627"/>
        <dbReference type="ChEBI" id="CHEBI:140347"/>
        <dbReference type="EC" id="3.5.2.6"/>
    </reaction>
</comment>
<dbReference type="GO" id="GO:0008658">
    <property type="term" value="F:penicillin binding"/>
    <property type="evidence" value="ECO:0007669"/>
    <property type="project" value="InterPro"/>
</dbReference>
<comment type="similarity">
    <text evidence="2">Belongs to the class-D beta-lactamase family.</text>
</comment>
<gene>
    <name evidence="8" type="primary">blaOXA</name>
    <name evidence="8" type="ORF">DVJ77_07250</name>
</gene>
<protein>
    <recommendedName>
        <fullName evidence="3">beta-lactamase</fullName>
        <ecNumber evidence="3">3.5.2.6</ecNumber>
    </recommendedName>
</protein>
<keyword evidence="4" id="KW-0732">Signal</keyword>
<evidence type="ECO:0000259" key="7">
    <source>
        <dbReference type="Pfam" id="PF00905"/>
    </source>
</evidence>
<dbReference type="GO" id="GO:0008800">
    <property type="term" value="F:beta-lactamase activity"/>
    <property type="evidence" value="ECO:0007669"/>
    <property type="project" value="UniProtKB-EC"/>
</dbReference>
<dbReference type="Proteomes" id="UP000253782">
    <property type="component" value="Unassembled WGS sequence"/>
</dbReference>
<evidence type="ECO:0000313" key="9">
    <source>
        <dbReference type="Proteomes" id="UP000253782"/>
    </source>
</evidence>
<dbReference type="GO" id="GO:0071555">
    <property type="term" value="P:cell wall organization"/>
    <property type="evidence" value="ECO:0007669"/>
    <property type="project" value="TreeGrafter"/>
</dbReference>
<evidence type="ECO:0000256" key="2">
    <source>
        <dbReference type="ARBA" id="ARBA00007898"/>
    </source>
</evidence>
<keyword evidence="9" id="KW-1185">Reference proteome</keyword>
<sequence length="289" mass="32912">MAMLVSPTPETAMKPHWLAALPLLLILPLRIHAAAWQEHPEWAKAFAEANTHGTLLVYDERADTWHVLDTERAKHPYLPASTFKLFNALVALDTAAVKDEYEVIRWDGKVRSIDGKPFAEWNRDQSLASGMRYSTVWLYQEVARRAGQERMQQWIDKAGYGNRDIGGGIDMFWLSGKLRISAEQQIDFLRRLADDKLPFSPRAQETVRRISITESMPAYVLHAKTGWGTHAAQNAANDDIGWYVGWVERDGRRWFFAMNLDLSATSDGAKRVPLTKELLRQLGALPREI</sequence>
<dbReference type="InterPro" id="IPR012338">
    <property type="entry name" value="Beta-lactam/transpept-like"/>
</dbReference>
<dbReference type="GO" id="GO:0046677">
    <property type="term" value="P:response to antibiotic"/>
    <property type="evidence" value="ECO:0007669"/>
    <property type="project" value="UniProtKB-KW"/>
</dbReference>
<keyword evidence="5" id="KW-0378">Hydrolase</keyword>
<evidence type="ECO:0000256" key="4">
    <source>
        <dbReference type="ARBA" id="ARBA00022729"/>
    </source>
</evidence>
<dbReference type="AlphaFoldDB" id="A0A369UNJ5"/>
<evidence type="ECO:0000256" key="1">
    <source>
        <dbReference type="ARBA" id="ARBA00001526"/>
    </source>
</evidence>
<reference evidence="8 9" key="1">
    <citation type="submission" date="2018-07" db="EMBL/GenBank/DDBJ databases">
        <title>Dyella tabacisoli L4-6T, whole genome shotgun sequence.</title>
        <authorList>
            <person name="Zhou X.-K."/>
            <person name="Li W.-J."/>
            <person name="Duan Y.-Q."/>
        </authorList>
    </citation>
    <scope>NUCLEOTIDE SEQUENCE [LARGE SCALE GENOMIC DNA]</scope>
    <source>
        <strain evidence="8 9">L4-6</strain>
    </source>
</reference>
<accession>A0A369UNJ5</accession>
<dbReference type="PANTHER" id="PTHR30627">
    <property type="entry name" value="PEPTIDOGLYCAN D,D-TRANSPEPTIDASE"/>
    <property type="match status" value="1"/>
</dbReference>
<dbReference type="InterPro" id="IPR001460">
    <property type="entry name" value="PCN-bd_Tpept"/>
</dbReference>
<evidence type="ECO:0000256" key="3">
    <source>
        <dbReference type="ARBA" id="ARBA00012865"/>
    </source>
</evidence>
<dbReference type="GO" id="GO:0005886">
    <property type="term" value="C:plasma membrane"/>
    <property type="evidence" value="ECO:0007669"/>
    <property type="project" value="TreeGrafter"/>
</dbReference>
<dbReference type="EMBL" id="QQAH01000006">
    <property type="protein sequence ID" value="RDD82216.1"/>
    <property type="molecule type" value="Genomic_DNA"/>
</dbReference>
<dbReference type="PANTHER" id="PTHR30627:SF6">
    <property type="entry name" value="BETA-LACTAMASE YBXI-RELATED"/>
    <property type="match status" value="1"/>
</dbReference>
<name>A0A369UNJ5_9GAMM</name>
<dbReference type="OrthoDB" id="9762883at2"/>
<dbReference type="Gene3D" id="3.40.710.10">
    <property type="entry name" value="DD-peptidase/beta-lactamase superfamily"/>
    <property type="match status" value="1"/>
</dbReference>
<evidence type="ECO:0000256" key="6">
    <source>
        <dbReference type="ARBA" id="ARBA00023251"/>
    </source>
</evidence>
<dbReference type="SUPFAM" id="SSF56601">
    <property type="entry name" value="beta-lactamase/transpeptidase-like"/>
    <property type="match status" value="1"/>
</dbReference>
<dbReference type="Pfam" id="PF00905">
    <property type="entry name" value="Transpeptidase"/>
    <property type="match status" value="1"/>
</dbReference>